<evidence type="ECO:0000313" key="3">
    <source>
        <dbReference type="Proteomes" id="UP000813444"/>
    </source>
</evidence>
<proteinExistence type="predicted"/>
<feature type="compositionally biased region" description="Basic and acidic residues" evidence="1">
    <location>
        <begin position="48"/>
        <end position="57"/>
    </location>
</feature>
<reference evidence="2" key="1">
    <citation type="journal article" date="2021" name="Nat. Commun.">
        <title>Genetic determinants of endophytism in the Arabidopsis root mycobiome.</title>
        <authorList>
            <person name="Mesny F."/>
            <person name="Miyauchi S."/>
            <person name="Thiergart T."/>
            <person name="Pickel B."/>
            <person name="Atanasova L."/>
            <person name="Karlsson M."/>
            <person name="Huettel B."/>
            <person name="Barry K.W."/>
            <person name="Haridas S."/>
            <person name="Chen C."/>
            <person name="Bauer D."/>
            <person name="Andreopoulos W."/>
            <person name="Pangilinan J."/>
            <person name="LaButti K."/>
            <person name="Riley R."/>
            <person name="Lipzen A."/>
            <person name="Clum A."/>
            <person name="Drula E."/>
            <person name="Henrissat B."/>
            <person name="Kohler A."/>
            <person name="Grigoriev I.V."/>
            <person name="Martin F.M."/>
            <person name="Hacquard S."/>
        </authorList>
    </citation>
    <scope>NUCLEOTIDE SEQUENCE</scope>
    <source>
        <strain evidence="2">MPI-CAGE-CH-0235</strain>
    </source>
</reference>
<feature type="compositionally biased region" description="Polar residues" evidence="1">
    <location>
        <begin position="1"/>
        <end position="10"/>
    </location>
</feature>
<evidence type="ECO:0000256" key="1">
    <source>
        <dbReference type="SAM" id="MobiDB-lite"/>
    </source>
</evidence>
<dbReference type="AlphaFoldDB" id="A0A8K0WU94"/>
<feature type="region of interest" description="Disordered" evidence="1">
    <location>
        <begin position="1"/>
        <end position="65"/>
    </location>
</feature>
<comment type="caution">
    <text evidence="2">The sequence shown here is derived from an EMBL/GenBank/DDBJ whole genome shotgun (WGS) entry which is preliminary data.</text>
</comment>
<keyword evidence="3" id="KW-1185">Reference proteome</keyword>
<name>A0A8K0WU94_9HYPO</name>
<dbReference type="Proteomes" id="UP000813444">
    <property type="component" value="Unassembled WGS sequence"/>
</dbReference>
<accession>A0A8K0WU94</accession>
<dbReference type="EMBL" id="JAGPNK010000005">
    <property type="protein sequence ID" value="KAH7321398.1"/>
    <property type="molecule type" value="Genomic_DNA"/>
</dbReference>
<evidence type="ECO:0000313" key="2">
    <source>
        <dbReference type="EMBL" id="KAH7321398.1"/>
    </source>
</evidence>
<organism evidence="2 3">
    <name type="scientific">Stachybotrys elegans</name>
    <dbReference type="NCBI Taxonomy" id="80388"/>
    <lineage>
        <taxon>Eukaryota</taxon>
        <taxon>Fungi</taxon>
        <taxon>Dikarya</taxon>
        <taxon>Ascomycota</taxon>
        <taxon>Pezizomycotina</taxon>
        <taxon>Sordariomycetes</taxon>
        <taxon>Hypocreomycetidae</taxon>
        <taxon>Hypocreales</taxon>
        <taxon>Stachybotryaceae</taxon>
        <taxon>Stachybotrys</taxon>
    </lineage>
</organism>
<sequence>MLGTSSTKQTRPMLPLMGGRDVVPPVPAPSQFNHQRRRRPPPSATRLGQREGARRPDSLTMGSLP</sequence>
<protein>
    <submittedName>
        <fullName evidence="2">Uncharacterized protein</fullName>
    </submittedName>
</protein>
<gene>
    <name evidence="2" type="ORF">B0I35DRAFT_429255</name>
</gene>